<feature type="compositionally biased region" description="Polar residues" evidence="1">
    <location>
        <begin position="102"/>
        <end position="111"/>
    </location>
</feature>
<evidence type="ECO:0000256" key="1">
    <source>
        <dbReference type="SAM" id="MobiDB-lite"/>
    </source>
</evidence>
<keyword evidence="3" id="KW-1185">Reference proteome</keyword>
<gene>
    <name evidence="2" type="ORF">EYF80_017114</name>
</gene>
<dbReference type="EMBL" id="SRLO01000134">
    <property type="protein sequence ID" value="TNN72665.1"/>
    <property type="molecule type" value="Genomic_DNA"/>
</dbReference>
<evidence type="ECO:0000313" key="2">
    <source>
        <dbReference type="EMBL" id="TNN72665.1"/>
    </source>
</evidence>
<accession>A0A4Z2I5D2</accession>
<organism evidence="2 3">
    <name type="scientific">Liparis tanakae</name>
    <name type="common">Tanaka's snailfish</name>
    <dbReference type="NCBI Taxonomy" id="230148"/>
    <lineage>
        <taxon>Eukaryota</taxon>
        <taxon>Metazoa</taxon>
        <taxon>Chordata</taxon>
        <taxon>Craniata</taxon>
        <taxon>Vertebrata</taxon>
        <taxon>Euteleostomi</taxon>
        <taxon>Actinopterygii</taxon>
        <taxon>Neopterygii</taxon>
        <taxon>Teleostei</taxon>
        <taxon>Neoteleostei</taxon>
        <taxon>Acanthomorphata</taxon>
        <taxon>Eupercaria</taxon>
        <taxon>Perciformes</taxon>
        <taxon>Cottioidei</taxon>
        <taxon>Cottales</taxon>
        <taxon>Liparidae</taxon>
        <taxon>Liparis</taxon>
    </lineage>
</organism>
<protein>
    <submittedName>
        <fullName evidence="2">Uncharacterized protein</fullName>
    </submittedName>
</protein>
<name>A0A4Z2I5D2_9TELE</name>
<feature type="region of interest" description="Disordered" evidence="1">
    <location>
        <begin position="92"/>
        <end position="111"/>
    </location>
</feature>
<dbReference type="Proteomes" id="UP000314294">
    <property type="component" value="Unassembled WGS sequence"/>
</dbReference>
<proteinExistence type="predicted"/>
<dbReference type="AlphaFoldDB" id="A0A4Z2I5D2"/>
<comment type="caution">
    <text evidence="2">The sequence shown here is derived from an EMBL/GenBank/DDBJ whole genome shotgun (WGS) entry which is preliminary data.</text>
</comment>
<evidence type="ECO:0000313" key="3">
    <source>
        <dbReference type="Proteomes" id="UP000314294"/>
    </source>
</evidence>
<sequence>MDVINGPGLDEMGCLAAAAIYSKPSAPQSQPSRARPVEAVVLLDCTGRIKSRFYVTQQSTKPPEKQHNQWRGCCWPMQQTAISSQAQVIDKDTTGHRAKASHCSTAKHSGL</sequence>
<reference evidence="2 3" key="1">
    <citation type="submission" date="2019-03" db="EMBL/GenBank/DDBJ databases">
        <title>First draft genome of Liparis tanakae, snailfish: a comprehensive survey of snailfish specific genes.</title>
        <authorList>
            <person name="Kim W."/>
            <person name="Song I."/>
            <person name="Jeong J.-H."/>
            <person name="Kim D."/>
            <person name="Kim S."/>
            <person name="Ryu S."/>
            <person name="Song J.Y."/>
            <person name="Lee S.K."/>
        </authorList>
    </citation>
    <scope>NUCLEOTIDE SEQUENCE [LARGE SCALE GENOMIC DNA]</scope>
    <source>
        <tissue evidence="2">Muscle</tissue>
    </source>
</reference>